<dbReference type="EMBL" id="JBANRG010000031">
    <property type="protein sequence ID" value="KAK7451306.1"/>
    <property type="molecule type" value="Genomic_DNA"/>
</dbReference>
<keyword evidence="1" id="KW-1133">Transmembrane helix</keyword>
<feature type="transmembrane region" description="Helical" evidence="1">
    <location>
        <begin position="20"/>
        <end position="41"/>
    </location>
</feature>
<proteinExistence type="predicted"/>
<evidence type="ECO:0000313" key="3">
    <source>
        <dbReference type="EMBL" id="KAK7451306.1"/>
    </source>
</evidence>
<evidence type="ECO:0000259" key="2">
    <source>
        <dbReference type="Pfam" id="PF20152"/>
    </source>
</evidence>
<keyword evidence="1" id="KW-0472">Membrane</keyword>
<feature type="domain" description="DUF6534" evidence="2">
    <location>
        <begin position="13"/>
        <end position="75"/>
    </location>
</feature>
<reference evidence="3 4" key="1">
    <citation type="submission" date="2024-01" db="EMBL/GenBank/DDBJ databases">
        <title>A draft genome for the cacao thread blight pathogen Marasmiellus scandens.</title>
        <authorList>
            <person name="Baruah I.K."/>
            <person name="Leung J."/>
            <person name="Bukari Y."/>
            <person name="Amoako-Attah I."/>
            <person name="Meinhardt L.W."/>
            <person name="Bailey B.A."/>
            <person name="Cohen S.P."/>
        </authorList>
    </citation>
    <scope>NUCLEOTIDE SEQUENCE [LARGE SCALE GENOMIC DNA]</scope>
    <source>
        <strain evidence="3 4">GH-19</strain>
    </source>
</reference>
<keyword evidence="4" id="KW-1185">Reference proteome</keyword>
<feature type="transmembrane region" description="Helical" evidence="1">
    <location>
        <begin position="47"/>
        <end position="68"/>
    </location>
</feature>
<gene>
    <name evidence="3" type="ORF">VKT23_012648</name>
</gene>
<keyword evidence="1" id="KW-0812">Transmembrane</keyword>
<evidence type="ECO:0000256" key="1">
    <source>
        <dbReference type="SAM" id="Phobius"/>
    </source>
</evidence>
<comment type="caution">
    <text evidence="3">The sequence shown here is derived from an EMBL/GenBank/DDBJ whole genome shotgun (WGS) entry which is preliminary data.</text>
</comment>
<sequence length="118" mass="12955">MRLLSADVHYDSSKKLVRRLCALSLKTGSLTAISALAPLIAFWYNPASNICICFGSSLGRVYALTLLYNLNIRQRLQLSDVAVDIETMSMDVPWSTILALESQSVARAMPTSFRALGT</sequence>
<name>A0ABR1J5U8_9AGAR</name>
<dbReference type="InterPro" id="IPR045339">
    <property type="entry name" value="DUF6534"/>
</dbReference>
<evidence type="ECO:0000313" key="4">
    <source>
        <dbReference type="Proteomes" id="UP001498398"/>
    </source>
</evidence>
<dbReference type="Proteomes" id="UP001498398">
    <property type="component" value="Unassembled WGS sequence"/>
</dbReference>
<dbReference type="Pfam" id="PF20152">
    <property type="entry name" value="DUF6534"/>
    <property type="match status" value="1"/>
</dbReference>
<protein>
    <recommendedName>
        <fullName evidence="2">DUF6534 domain-containing protein</fullName>
    </recommendedName>
</protein>
<accession>A0ABR1J5U8</accession>
<organism evidence="3 4">
    <name type="scientific">Marasmiellus scandens</name>
    <dbReference type="NCBI Taxonomy" id="2682957"/>
    <lineage>
        <taxon>Eukaryota</taxon>
        <taxon>Fungi</taxon>
        <taxon>Dikarya</taxon>
        <taxon>Basidiomycota</taxon>
        <taxon>Agaricomycotina</taxon>
        <taxon>Agaricomycetes</taxon>
        <taxon>Agaricomycetidae</taxon>
        <taxon>Agaricales</taxon>
        <taxon>Marasmiineae</taxon>
        <taxon>Omphalotaceae</taxon>
        <taxon>Marasmiellus</taxon>
    </lineage>
</organism>